<dbReference type="Pfam" id="PF00536">
    <property type="entry name" value="SAM_1"/>
    <property type="match status" value="1"/>
</dbReference>
<name>A0ABM1SVC4_LIMPO</name>
<feature type="compositionally biased region" description="Low complexity" evidence="1">
    <location>
        <begin position="519"/>
        <end position="547"/>
    </location>
</feature>
<dbReference type="PANTHER" id="PTHR12247">
    <property type="entry name" value="POLYCOMB GROUP PROTEIN"/>
    <property type="match status" value="1"/>
</dbReference>
<dbReference type="RefSeq" id="XP_013779753.1">
    <property type="nucleotide sequence ID" value="XM_013924299.2"/>
</dbReference>
<dbReference type="Gene3D" id="1.10.150.50">
    <property type="entry name" value="Transcription Factor, Ets-1"/>
    <property type="match status" value="1"/>
</dbReference>
<evidence type="ECO:0000256" key="1">
    <source>
        <dbReference type="SAM" id="MobiDB-lite"/>
    </source>
</evidence>
<protein>
    <submittedName>
        <fullName evidence="4 5">Polyhomeotic-like protein 1 isoform X1</fullName>
    </submittedName>
</protein>
<dbReference type="GeneID" id="106464178"/>
<proteinExistence type="predicted"/>
<evidence type="ECO:0000313" key="6">
    <source>
        <dbReference type="RefSeq" id="XP_022247578.1"/>
    </source>
</evidence>
<dbReference type="InterPro" id="IPR013761">
    <property type="entry name" value="SAM/pointed_sf"/>
</dbReference>
<dbReference type="CDD" id="cd09577">
    <property type="entry name" value="SAM_Ph1_2_3"/>
    <property type="match status" value="1"/>
</dbReference>
<feature type="compositionally biased region" description="Polar residues" evidence="1">
    <location>
        <begin position="793"/>
        <end position="809"/>
    </location>
</feature>
<feature type="region of interest" description="Disordered" evidence="1">
    <location>
        <begin position="782"/>
        <end position="827"/>
    </location>
</feature>
<evidence type="ECO:0000313" key="4">
    <source>
        <dbReference type="RefSeq" id="XP_013779753.1"/>
    </source>
</evidence>
<sequence length="899" mass="94854">MNTEKSSTQISISDSPISTVSPISGVSSVEMQAPPPSLITTTMAVTSGPIPMAVTSGPVPIAMTSVPISMTMNSIPVSMAMTSGPVSISATVSHPITPATPAPAPPREEMATPAPCHTPIAPPQTQSSMHPTTHQNIGQTAIANVASSLFPQVQVIHNPSCLQQLYPQPQMLLPGNLTIQQASLGQSLQNMGSAPTLSFQLQNKGLMDQKGVAVTGPTLIPAAPIQSVSTVGKGNGISTANLISGGGQVIATGGKSCVVGQMISAKSTAVIQGQAGFVPSTTSQQAVVIGQLGVISSQASILPTQNKAIGDNSRGKQPFVMGNMTSMSFRSPSLLPPKIMSQGAALQPRSPIYPSPISSIGSSPQSFTSTQLKQFTSSPQIISSQTPAAMIASHSQILGSIQTLGAPLGQPIAWATPGGLQSPAVLTQNPIFIRSQHSDMFIQSPSPAPAALQAVSMASAGAVSVSATGIQVQKQKQVRPASSVATQTAISTSSSTHYQSNASVRSQVKQRARAQIARQTSSQASGTQAQQVSQTTSSQTQTNSPQSMKADAANQTKLSIDARSHNIQSKSTGTETKQQSAQVKPSHIPVIPITTALVTATTATNTNTNITLPVMVSKKEKREEVKKENEVSTQTLNKIPAVPRFLEKKDAATGNDAHIYPLLHEQAKEKQPQKAIVKPHILTHVIEGYVIQEALDPFPVSRSVLTASSQAKQVLSGKPVLTGVTPSLKGKVGKRKRGRKAWKKWRKQSEKTTYKAISSWNQGDEVSAMDSQIGNEELTKQVTQMEETEGETTDTPSGPESSVSPNTPSSHREEMEVETQEIGATPNKNPLKWTVLEVYEYIRGLPGCSAYAEEFRSQEIDGQALLLLKEDHLMSTMCMKLGPALKICARINTLKDEIP</sequence>
<feature type="region of interest" description="Disordered" evidence="1">
    <location>
        <begin position="1"/>
        <end position="22"/>
    </location>
</feature>
<evidence type="ECO:0000313" key="3">
    <source>
        <dbReference type="Proteomes" id="UP000694941"/>
    </source>
</evidence>
<dbReference type="SMART" id="SM00454">
    <property type="entry name" value="SAM"/>
    <property type="match status" value="1"/>
</dbReference>
<dbReference type="RefSeq" id="XP_022247578.1">
    <property type="nucleotide sequence ID" value="XM_022391870.1"/>
</dbReference>
<feature type="compositionally biased region" description="Polar residues" evidence="1">
    <location>
        <begin position="565"/>
        <end position="583"/>
    </location>
</feature>
<feature type="compositionally biased region" description="Polar residues" evidence="1">
    <location>
        <begin position="497"/>
        <end position="509"/>
    </location>
</feature>
<feature type="domain" description="SAM" evidence="2">
    <location>
        <begin position="833"/>
        <end position="897"/>
    </location>
</feature>
<dbReference type="InterPro" id="IPR050548">
    <property type="entry name" value="PcG_chromatin_remod_factors"/>
</dbReference>
<feature type="region of interest" description="Disordered" evidence="1">
    <location>
        <begin position="469"/>
        <end position="585"/>
    </location>
</feature>
<dbReference type="RefSeq" id="XP_022247580.1">
    <property type="nucleotide sequence ID" value="XM_022391872.1"/>
</dbReference>
<evidence type="ECO:0000313" key="5">
    <source>
        <dbReference type="RefSeq" id="XP_013779754.1"/>
    </source>
</evidence>
<evidence type="ECO:0000259" key="2">
    <source>
        <dbReference type="PROSITE" id="PS50105"/>
    </source>
</evidence>
<feature type="compositionally biased region" description="Low complexity" evidence="1">
    <location>
        <begin position="481"/>
        <end position="496"/>
    </location>
</feature>
<dbReference type="PANTHER" id="PTHR12247:SF138">
    <property type="entry name" value="POLYHOMEOTIC DISTAL, ISOFORM A-RELATED"/>
    <property type="match status" value="1"/>
</dbReference>
<gene>
    <name evidence="4 5 6 7" type="primary">LOC106464178</name>
</gene>
<dbReference type="PROSITE" id="PS50105">
    <property type="entry name" value="SAM_DOMAIN"/>
    <property type="match status" value="1"/>
</dbReference>
<feature type="region of interest" description="Disordered" evidence="1">
    <location>
        <begin position="726"/>
        <end position="747"/>
    </location>
</feature>
<evidence type="ECO:0000313" key="7">
    <source>
        <dbReference type="RefSeq" id="XP_022247580.1"/>
    </source>
</evidence>
<reference evidence="4 5" key="1">
    <citation type="submission" date="2025-05" db="UniProtKB">
        <authorList>
            <consortium name="RefSeq"/>
        </authorList>
    </citation>
    <scope>IDENTIFICATION</scope>
    <source>
        <tissue evidence="4 5">Muscle</tissue>
    </source>
</reference>
<dbReference type="Proteomes" id="UP000694941">
    <property type="component" value="Unplaced"/>
</dbReference>
<dbReference type="SUPFAM" id="SSF47769">
    <property type="entry name" value="SAM/Pointed domain"/>
    <property type="match status" value="1"/>
</dbReference>
<feature type="compositionally biased region" description="Basic residues" evidence="1">
    <location>
        <begin position="731"/>
        <end position="746"/>
    </location>
</feature>
<accession>A0ABM1SVC4</accession>
<dbReference type="RefSeq" id="XP_013779754.1">
    <property type="nucleotide sequence ID" value="XM_013924300.2"/>
</dbReference>
<organism evidence="3 7">
    <name type="scientific">Limulus polyphemus</name>
    <name type="common">Atlantic horseshoe crab</name>
    <dbReference type="NCBI Taxonomy" id="6850"/>
    <lineage>
        <taxon>Eukaryota</taxon>
        <taxon>Metazoa</taxon>
        <taxon>Ecdysozoa</taxon>
        <taxon>Arthropoda</taxon>
        <taxon>Chelicerata</taxon>
        <taxon>Merostomata</taxon>
        <taxon>Xiphosura</taxon>
        <taxon>Limulidae</taxon>
        <taxon>Limulus</taxon>
    </lineage>
</organism>
<keyword evidence="3" id="KW-1185">Reference proteome</keyword>
<dbReference type="InterPro" id="IPR001660">
    <property type="entry name" value="SAM"/>
</dbReference>